<feature type="transmembrane region" description="Helical" evidence="6">
    <location>
        <begin position="345"/>
        <end position="366"/>
    </location>
</feature>
<feature type="transmembrane region" description="Helical" evidence="6">
    <location>
        <begin position="49"/>
        <end position="68"/>
    </location>
</feature>
<evidence type="ECO:0000313" key="9">
    <source>
        <dbReference type="Proteomes" id="UP001174691"/>
    </source>
</evidence>
<feature type="region of interest" description="Disordered" evidence="5">
    <location>
        <begin position="435"/>
        <end position="491"/>
    </location>
</feature>
<feature type="transmembrane region" description="Helical" evidence="6">
    <location>
        <begin position="95"/>
        <end position="111"/>
    </location>
</feature>
<evidence type="ECO:0000256" key="5">
    <source>
        <dbReference type="SAM" id="MobiDB-lite"/>
    </source>
</evidence>
<dbReference type="PANTHER" id="PTHR23112">
    <property type="entry name" value="G PROTEIN-COUPLED RECEPTOR 157-RELATED"/>
    <property type="match status" value="1"/>
</dbReference>
<evidence type="ECO:0000256" key="6">
    <source>
        <dbReference type="SAM" id="Phobius"/>
    </source>
</evidence>
<dbReference type="PROSITE" id="PS50261">
    <property type="entry name" value="G_PROTEIN_RECEP_F2_4"/>
    <property type="match status" value="1"/>
</dbReference>
<feature type="transmembrane region" description="Helical" evidence="6">
    <location>
        <begin position="173"/>
        <end position="196"/>
    </location>
</feature>
<feature type="compositionally biased region" description="Basic and acidic residues" evidence="5">
    <location>
        <begin position="473"/>
        <end position="485"/>
    </location>
</feature>
<dbReference type="Proteomes" id="UP001174691">
    <property type="component" value="Unassembled WGS sequence"/>
</dbReference>
<proteinExistence type="predicted"/>
<dbReference type="GO" id="GO:0007189">
    <property type="term" value="P:adenylate cyclase-activating G protein-coupled receptor signaling pathway"/>
    <property type="evidence" value="ECO:0007669"/>
    <property type="project" value="TreeGrafter"/>
</dbReference>
<gene>
    <name evidence="8" type="ORF">NKR19_g7098</name>
</gene>
<evidence type="ECO:0000256" key="1">
    <source>
        <dbReference type="ARBA" id="ARBA00004141"/>
    </source>
</evidence>
<evidence type="ECO:0000259" key="7">
    <source>
        <dbReference type="PROSITE" id="PS50261"/>
    </source>
</evidence>
<feature type="transmembrane region" description="Helical" evidence="6">
    <location>
        <begin position="386"/>
        <end position="408"/>
    </location>
</feature>
<dbReference type="SUPFAM" id="SSF81321">
    <property type="entry name" value="Family A G protein-coupled receptor-like"/>
    <property type="match status" value="1"/>
</dbReference>
<feature type="compositionally biased region" description="Basic and acidic residues" evidence="5">
    <location>
        <begin position="435"/>
        <end position="445"/>
    </location>
</feature>
<dbReference type="Pfam" id="PF05462">
    <property type="entry name" value="Dicty_CAR"/>
    <property type="match status" value="1"/>
</dbReference>
<dbReference type="GO" id="GO:0005886">
    <property type="term" value="C:plasma membrane"/>
    <property type="evidence" value="ECO:0007669"/>
    <property type="project" value="TreeGrafter"/>
</dbReference>
<dbReference type="EMBL" id="JANBVN010000119">
    <property type="protein sequence ID" value="KAJ9142814.1"/>
    <property type="molecule type" value="Genomic_DNA"/>
</dbReference>
<evidence type="ECO:0000313" key="8">
    <source>
        <dbReference type="EMBL" id="KAJ9142814.1"/>
    </source>
</evidence>
<feature type="region of interest" description="Disordered" evidence="5">
    <location>
        <begin position="278"/>
        <end position="303"/>
    </location>
</feature>
<keyword evidence="3 6" id="KW-1133">Transmembrane helix</keyword>
<evidence type="ECO:0000256" key="4">
    <source>
        <dbReference type="ARBA" id="ARBA00023136"/>
    </source>
</evidence>
<evidence type="ECO:0000256" key="3">
    <source>
        <dbReference type="ARBA" id="ARBA00022989"/>
    </source>
</evidence>
<comment type="subcellular location">
    <subcellularLocation>
        <location evidence="1">Membrane</location>
        <topology evidence="1">Multi-pass membrane protein</topology>
    </subcellularLocation>
</comment>
<feature type="transmembrane region" description="Helical" evidence="6">
    <location>
        <begin position="123"/>
        <end position="145"/>
    </location>
</feature>
<protein>
    <submittedName>
        <fullName evidence="8">Cyclic AMP receptor-like protein A</fullName>
    </submittedName>
</protein>
<dbReference type="GO" id="GO:0004930">
    <property type="term" value="F:G protein-coupled receptor activity"/>
    <property type="evidence" value="ECO:0007669"/>
    <property type="project" value="TreeGrafter"/>
</dbReference>
<dbReference type="InterPro" id="IPR017981">
    <property type="entry name" value="GPCR_2-like_7TM"/>
</dbReference>
<comment type="caution">
    <text evidence="8">The sequence shown here is derived from an EMBL/GenBank/DDBJ whole genome shotgun (WGS) entry which is preliminary data.</text>
</comment>
<dbReference type="Gene3D" id="1.20.1070.10">
    <property type="entry name" value="Rhodopsin 7-helix transmembrane proteins"/>
    <property type="match status" value="1"/>
</dbReference>
<keyword evidence="8" id="KW-0675">Receptor</keyword>
<name>A0AA38VRN0_9PEZI</name>
<organism evidence="8 9">
    <name type="scientific">Coniochaeta hoffmannii</name>
    <dbReference type="NCBI Taxonomy" id="91930"/>
    <lineage>
        <taxon>Eukaryota</taxon>
        <taxon>Fungi</taxon>
        <taxon>Dikarya</taxon>
        <taxon>Ascomycota</taxon>
        <taxon>Pezizomycotina</taxon>
        <taxon>Sordariomycetes</taxon>
        <taxon>Sordariomycetidae</taxon>
        <taxon>Coniochaetales</taxon>
        <taxon>Coniochaetaceae</taxon>
        <taxon>Coniochaeta</taxon>
    </lineage>
</organism>
<reference evidence="8" key="1">
    <citation type="submission" date="2022-07" db="EMBL/GenBank/DDBJ databases">
        <title>Fungi with potential for degradation of polypropylene.</title>
        <authorList>
            <person name="Gostincar C."/>
        </authorList>
    </citation>
    <scope>NUCLEOTIDE SEQUENCE</scope>
    <source>
        <strain evidence="8">EXF-13287</strain>
    </source>
</reference>
<evidence type="ECO:0000256" key="2">
    <source>
        <dbReference type="ARBA" id="ARBA00022692"/>
    </source>
</evidence>
<sequence>MAQGSPFTDEQVFVLAVLERTGGSLSLFGVCMIFVAYALFERIRTVPNTFIVFASVANAGASIASIIATDGLSETNGSLCQAQAFLFEMFIQSDPWWSLAMAINVVMVFFMDGNPHSIKKWGWLYCLICYGGPLIVSLVCLRLRAPGKGMVYGSAGLWCWITNDWNPLRIYTYYMLIWICILSSMIIYFGIGVYVFRARNRLHQFSSTTMTSAHRRGTITSPTPPDKLTEWPLSPGLSVNMHQVSIVTEVRVTHTKNNSLSPSSSPITKPERVHHDIDHEWPKSSSPYNRPLPPPPPASGISTVVTSHQQRDLRTASKDNITAQTHRSIQRVADRFKIHDPIKRAYLRTSFLFALSVLVTWIPSSINRIRGMFYSDSPYSYNVGTATVLPLQGVWNAVIFFVMSWKVLRESIADWSNRGQVVELTEGLGRDRFGGGNDRVWRDTSGEDDQAGRRPGPKVEKDEDGQDSWDFADVGREGSDVELRGRSGGSI</sequence>
<accession>A0AA38VRN0</accession>
<feature type="transmembrane region" description="Helical" evidence="6">
    <location>
        <begin position="22"/>
        <end position="40"/>
    </location>
</feature>
<dbReference type="GO" id="GO:0007166">
    <property type="term" value="P:cell surface receptor signaling pathway"/>
    <property type="evidence" value="ECO:0007669"/>
    <property type="project" value="InterPro"/>
</dbReference>
<feature type="domain" description="G-protein coupled receptors family 2 profile 2" evidence="7">
    <location>
        <begin position="15"/>
        <end position="200"/>
    </location>
</feature>
<keyword evidence="9" id="KW-1185">Reference proteome</keyword>
<keyword evidence="2 6" id="KW-0812">Transmembrane</keyword>
<keyword evidence="4 6" id="KW-0472">Membrane</keyword>
<dbReference type="AlphaFoldDB" id="A0AA38VRN0"/>
<dbReference type="PANTHER" id="PTHR23112:SF0">
    <property type="entry name" value="TRANSMEMBRANE PROTEIN 116"/>
    <property type="match status" value="1"/>
</dbReference>